<comment type="caution">
    <text evidence="2">The sequence shown here is derived from an EMBL/GenBank/DDBJ whole genome shotgun (WGS) entry which is preliminary data.</text>
</comment>
<dbReference type="PROSITE" id="PS50175">
    <property type="entry name" value="ASP_PROT_RETROV"/>
    <property type="match status" value="1"/>
</dbReference>
<name>A0A1G1WGI2_9BACT</name>
<dbReference type="AlphaFoldDB" id="A0A1G1WGI2"/>
<gene>
    <name evidence="2" type="ORF">A2Z11_04310</name>
</gene>
<dbReference type="PROSITE" id="PS00141">
    <property type="entry name" value="ASP_PROTEASE"/>
    <property type="match status" value="1"/>
</dbReference>
<accession>A0A1G1WGI2</accession>
<dbReference type="InterPro" id="IPR001969">
    <property type="entry name" value="Aspartic_peptidase_AS"/>
</dbReference>
<dbReference type="GO" id="GO:0004190">
    <property type="term" value="F:aspartic-type endopeptidase activity"/>
    <property type="evidence" value="ECO:0007669"/>
    <property type="project" value="InterPro"/>
</dbReference>
<evidence type="ECO:0000259" key="1">
    <source>
        <dbReference type="PROSITE" id="PS50175"/>
    </source>
</evidence>
<sequence length="155" mass="17595">MNFEYVQVTDWYKHQPRKRAPVPWLRVGFFRPNNAENIIYGMALADTGADINLITRSIGDNLGYNIRKGESDNITGFGGGNSKGYHHQMGYIIEDPHKKEEPITYVGNVVIMEKDFPVSVPQQTAILGTYGFFNHVKATFEFPKVFSIQPLVKLN</sequence>
<dbReference type="EMBL" id="MHCS01000013">
    <property type="protein sequence ID" value="OGY26711.1"/>
    <property type="molecule type" value="Genomic_DNA"/>
</dbReference>
<dbReference type="Proteomes" id="UP000176389">
    <property type="component" value="Unassembled WGS sequence"/>
</dbReference>
<organism evidence="2 3">
    <name type="scientific">Candidatus Woykebacteria bacterium RBG_16_43_9</name>
    <dbReference type="NCBI Taxonomy" id="1802596"/>
    <lineage>
        <taxon>Bacteria</taxon>
        <taxon>Candidatus Woykeibacteriota</taxon>
    </lineage>
</organism>
<feature type="domain" description="Peptidase A2" evidence="1">
    <location>
        <begin position="41"/>
        <end position="125"/>
    </location>
</feature>
<evidence type="ECO:0000313" key="2">
    <source>
        <dbReference type="EMBL" id="OGY26711.1"/>
    </source>
</evidence>
<proteinExistence type="predicted"/>
<dbReference type="InterPro" id="IPR001995">
    <property type="entry name" value="Peptidase_A2_cat"/>
</dbReference>
<protein>
    <recommendedName>
        <fullName evidence="1">Peptidase A2 domain-containing protein</fullName>
    </recommendedName>
</protein>
<dbReference type="STRING" id="1802596.A2Z11_04310"/>
<reference evidence="2 3" key="1">
    <citation type="journal article" date="2016" name="Nat. Commun.">
        <title>Thousands of microbial genomes shed light on interconnected biogeochemical processes in an aquifer system.</title>
        <authorList>
            <person name="Anantharaman K."/>
            <person name="Brown C.T."/>
            <person name="Hug L.A."/>
            <person name="Sharon I."/>
            <person name="Castelle C.J."/>
            <person name="Probst A.J."/>
            <person name="Thomas B.C."/>
            <person name="Singh A."/>
            <person name="Wilkins M.J."/>
            <person name="Karaoz U."/>
            <person name="Brodie E.L."/>
            <person name="Williams K.H."/>
            <person name="Hubbard S.S."/>
            <person name="Banfield J.F."/>
        </authorList>
    </citation>
    <scope>NUCLEOTIDE SEQUENCE [LARGE SCALE GENOMIC DNA]</scope>
</reference>
<evidence type="ECO:0000313" key="3">
    <source>
        <dbReference type="Proteomes" id="UP000176389"/>
    </source>
</evidence>
<dbReference type="GO" id="GO:0006508">
    <property type="term" value="P:proteolysis"/>
    <property type="evidence" value="ECO:0007669"/>
    <property type="project" value="InterPro"/>
</dbReference>